<dbReference type="GeneID" id="111248267"/>
<dbReference type="GO" id="GO:1990918">
    <property type="term" value="P:double-strand break repair involved in meiotic recombination"/>
    <property type="evidence" value="ECO:0007669"/>
    <property type="project" value="TreeGrafter"/>
</dbReference>
<dbReference type="RefSeq" id="XP_022656057.1">
    <property type="nucleotide sequence ID" value="XM_022800322.1"/>
</dbReference>
<evidence type="ECO:0000256" key="6">
    <source>
        <dbReference type="SAM" id="MobiDB-lite"/>
    </source>
</evidence>
<evidence type="ECO:0000256" key="5">
    <source>
        <dbReference type="ARBA" id="ARBA00093456"/>
    </source>
</evidence>
<evidence type="ECO:0000256" key="3">
    <source>
        <dbReference type="ARBA" id="ARBA00022843"/>
    </source>
</evidence>
<comment type="subcellular location">
    <subcellularLocation>
        <location evidence="1">Nucleus</location>
    </subcellularLocation>
</comment>
<dbReference type="OrthoDB" id="6487772at2759"/>
<dbReference type="GO" id="GO:0000793">
    <property type="term" value="C:condensed chromosome"/>
    <property type="evidence" value="ECO:0007669"/>
    <property type="project" value="TreeGrafter"/>
</dbReference>
<evidence type="ECO:0008006" key="9">
    <source>
        <dbReference type="Google" id="ProtNLM"/>
    </source>
</evidence>
<name>A0A7M7JS30_VARDE</name>
<evidence type="ECO:0000256" key="2">
    <source>
        <dbReference type="ARBA" id="ARBA00022499"/>
    </source>
</evidence>
<feature type="compositionally biased region" description="Polar residues" evidence="6">
    <location>
        <begin position="621"/>
        <end position="635"/>
    </location>
</feature>
<dbReference type="GO" id="GO:0070182">
    <property type="term" value="F:DNA polymerase binding"/>
    <property type="evidence" value="ECO:0007669"/>
    <property type="project" value="TreeGrafter"/>
</dbReference>
<sequence>MASSDIGGVVAQFERMLRSCGVDINEGRAISVSVDRREFHKRLRQTLVTEKIAPAELADAAKIYFSKEAIRFENGLAACDPAISSTVSSLWPARQNSVLCLLLSVPQIQRDLLKFVLDTLYERALGDENSASVTYGVIQALKWQDTINDPEALIQRIFELIADVPEEQQRQLVRALPEMLREEGSHATVAAHLCDLYENHSELSGAVLEALAALRVPSDVVVSVRKSVLSSIPQLDVEQLCPVLDFVLRNLPEADIPVFVNLLRSSEAIVLASQEPVDCNSHEPVDHTTASAQADALIQFVDKLRVGVMTHRALGECWLKMIEVNSAGACLKQIDVVFLFVCYRQLHQRHADATIRQAVKEACLTESVTSTVLKRHQSLLRRHLNNILEICDLLLRGPVISMHELASAIYRELFLYYDVHVQTEVIVALLTHAGSGSPAELHNALSCVHILCTKHVKKTAPFGFMLQVLLDQLGRMSLGQARLLFRSLAWLAYADADADIGLRDTLRIAARKQLINPNLKYKCVGMVATVAMVEAMLPKRSDSTVNEKRCMSDGQTCVRQAFDCARLFPAAAALLCDELSLAVPSLEPHLVRWLHQIASKEFQSAFIDRRKEHGSVADGAGSSTSANPSNLHNDSSLRSASVQMVIDIGRLSSVLDRSQKVGLPIEAMCPLFRLLRAAEIEIFSTDLQGINALLFARTLPDDFEDINLSVAPDKEQLLISLFHTINWNRELINSASELMSRDLRAQLVKTIRKQVNLINLAAQWLARLPEFVPPRVTFEDGVSAQSVHVRTAVKAKAGKGRKRKANEEETDDNAATKNSVPVEFASFRHFLRSLNQNFVYLLEEDFLPTERAFLLQELWSQLDASLGTEESQRVFLSPAALKKENTASRQPPEEMVRFLINFIPQLSSLLEALVDKMKVSSGHVHNSNDQDTYMDNSDSALSSDEILCLRLLFSIFNTLLSWRGFNEPRNAKVLRQALNMIALRVGSTQFRTQCDVVEFHRRVFGYFVELATSVADLETAAALLQLLLTVLDKTASNADANKRRLLGVAEEFLRRDWPRSNKDKSARIAKSAQTLMTVYIEETDDRLEKIAYLSETVFPELSGNARSTIFPIIARDTLTACYKTIASYFVRSVKAMCGAQADGQDRLTQWLRIAKTLRLLLDVVKISATNLNASCGLKTACETLDVFIKYGMAVAETSFKARTDEVLLLVKTLQQSTRVMQHTCSHFKTNAAKQIALARQVPTARRLLETFIFKIQALFSKFNCADALQVGQLRMRNLRGEEISNSKEEDDQTEDMEDAGDEESFDDDDDDDEQEQGGELNNLASRLNTTDESAEF</sequence>
<keyword evidence="2" id="KW-1017">Isopeptide bond</keyword>
<dbReference type="KEGG" id="vde:111248267"/>
<feature type="compositionally biased region" description="Acidic residues" evidence="6">
    <location>
        <begin position="1288"/>
        <end position="1316"/>
    </location>
</feature>
<dbReference type="GO" id="GO:0031573">
    <property type="term" value="P:mitotic intra-S DNA damage checkpoint signaling"/>
    <property type="evidence" value="ECO:0007669"/>
    <property type="project" value="TreeGrafter"/>
</dbReference>
<evidence type="ECO:0000256" key="4">
    <source>
        <dbReference type="ARBA" id="ARBA00023242"/>
    </source>
</evidence>
<keyword evidence="4" id="KW-0539">Nucleus</keyword>
<feature type="region of interest" description="Disordered" evidence="6">
    <location>
        <begin position="616"/>
        <end position="635"/>
    </location>
</feature>
<dbReference type="PANTHER" id="PTHR32086:SF0">
    <property type="entry name" value="FANCONI ANEMIA GROUP D2 PROTEIN"/>
    <property type="match status" value="1"/>
</dbReference>
<accession>A0A7M7JS30</accession>
<evidence type="ECO:0000313" key="8">
    <source>
        <dbReference type="Proteomes" id="UP000594260"/>
    </source>
</evidence>
<proteinExistence type="inferred from homology"/>
<comment type="similarity">
    <text evidence="5">Belongs to the Fanconi anemia protein FANCD2 family.</text>
</comment>
<dbReference type="InterPro" id="IPR029448">
    <property type="entry name" value="FANCD2"/>
</dbReference>
<dbReference type="Proteomes" id="UP000594260">
    <property type="component" value="Unplaced"/>
</dbReference>
<dbReference type="GO" id="GO:0005634">
    <property type="term" value="C:nucleus"/>
    <property type="evidence" value="ECO:0007669"/>
    <property type="project" value="UniProtKB-SubCell"/>
</dbReference>
<evidence type="ECO:0000256" key="1">
    <source>
        <dbReference type="ARBA" id="ARBA00004123"/>
    </source>
</evidence>
<dbReference type="EnsemblMetazoa" id="XM_022800322">
    <property type="protein sequence ID" value="XP_022656057"/>
    <property type="gene ID" value="LOC111248267"/>
</dbReference>
<dbReference type="InParanoid" id="A0A7M7JS30"/>
<organism evidence="7 8">
    <name type="scientific">Varroa destructor</name>
    <name type="common">Honeybee mite</name>
    <dbReference type="NCBI Taxonomy" id="109461"/>
    <lineage>
        <taxon>Eukaryota</taxon>
        <taxon>Metazoa</taxon>
        <taxon>Ecdysozoa</taxon>
        <taxon>Arthropoda</taxon>
        <taxon>Chelicerata</taxon>
        <taxon>Arachnida</taxon>
        <taxon>Acari</taxon>
        <taxon>Parasitiformes</taxon>
        <taxon>Mesostigmata</taxon>
        <taxon>Gamasina</taxon>
        <taxon>Dermanyssoidea</taxon>
        <taxon>Varroidae</taxon>
        <taxon>Varroa</taxon>
    </lineage>
</organism>
<dbReference type="Pfam" id="PF14631">
    <property type="entry name" value="FancD2"/>
    <property type="match status" value="2"/>
</dbReference>
<dbReference type="FunCoup" id="A0A7M7JS30">
    <property type="interactions" value="1507"/>
</dbReference>
<keyword evidence="8" id="KW-1185">Reference proteome</keyword>
<evidence type="ECO:0000313" key="7">
    <source>
        <dbReference type="EnsemblMetazoa" id="XP_022656058"/>
    </source>
</evidence>
<feature type="region of interest" description="Disordered" evidence="6">
    <location>
        <begin position="1281"/>
        <end position="1336"/>
    </location>
</feature>
<protein>
    <recommendedName>
        <fullName evidence="9">Fanconi anemia group D2 protein</fullName>
    </recommendedName>
</protein>
<dbReference type="GO" id="GO:0036297">
    <property type="term" value="P:interstrand cross-link repair"/>
    <property type="evidence" value="ECO:0007669"/>
    <property type="project" value="TreeGrafter"/>
</dbReference>
<dbReference type="OMA" id="QCIRGNT"/>
<feature type="compositionally biased region" description="Polar residues" evidence="6">
    <location>
        <begin position="1322"/>
        <end position="1336"/>
    </location>
</feature>
<feature type="region of interest" description="Disordered" evidence="6">
    <location>
        <begin position="796"/>
        <end position="815"/>
    </location>
</feature>
<keyword evidence="3" id="KW-0832">Ubl conjugation</keyword>
<reference evidence="7" key="1">
    <citation type="submission" date="2021-01" db="UniProtKB">
        <authorList>
            <consortium name="EnsemblMetazoa"/>
        </authorList>
    </citation>
    <scope>IDENTIFICATION</scope>
</reference>
<dbReference type="RefSeq" id="XP_022656058.1">
    <property type="nucleotide sequence ID" value="XM_022800323.1"/>
</dbReference>
<dbReference type="PANTHER" id="PTHR32086">
    <property type="entry name" value="FANCONI ANEMIA GROUP D2 PROTEIN"/>
    <property type="match status" value="1"/>
</dbReference>
<dbReference type="EnsemblMetazoa" id="XM_022800323">
    <property type="protein sequence ID" value="XP_022656058"/>
    <property type="gene ID" value="LOC111248267"/>
</dbReference>
<dbReference type="GO" id="GO:0007129">
    <property type="term" value="P:homologous chromosome pairing at meiosis"/>
    <property type="evidence" value="ECO:0007669"/>
    <property type="project" value="TreeGrafter"/>
</dbReference>